<feature type="transmembrane region" description="Helical" evidence="1">
    <location>
        <begin position="41"/>
        <end position="60"/>
    </location>
</feature>
<feature type="transmembrane region" description="Helical" evidence="1">
    <location>
        <begin position="6"/>
        <end position="29"/>
    </location>
</feature>
<organism evidence="2 3">
    <name type="scientific">Aliivibrio wodanis</name>
    <dbReference type="NCBI Taxonomy" id="80852"/>
    <lineage>
        <taxon>Bacteria</taxon>
        <taxon>Pseudomonadati</taxon>
        <taxon>Pseudomonadota</taxon>
        <taxon>Gammaproteobacteria</taxon>
        <taxon>Vibrionales</taxon>
        <taxon>Vibrionaceae</taxon>
        <taxon>Aliivibrio</taxon>
    </lineage>
</organism>
<name>A0A090IDW5_9GAMM</name>
<dbReference type="PATRIC" id="fig|80852.17.peg.4048"/>
<dbReference type="EMBL" id="LN554847">
    <property type="protein sequence ID" value="CED57854.1"/>
    <property type="molecule type" value="Genomic_DNA"/>
</dbReference>
<reference evidence="3" key="1">
    <citation type="submission" date="2014-09" db="EMBL/GenBank/DDBJ databases">
        <authorList>
            <person name="Hjerde E."/>
        </authorList>
    </citation>
    <scope>NUCLEOTIDE SEQUENCE [LARGE SCALE GENOMIC DNA]</scope>
    <source>
        <strain evidence="3">06/09/139</strain>
    </source>
</reference>
<evidence type="ECO:0000313" key="2">
    <source>
        <dbReference type="EMBL" id="CED57854.1"/>
    </source>
</evidence>
<dbReference type="AlphaFoldDB" id="A0A090IDW5"/>
<proteinExistence type="predicted"/>
<keyword evidence="3" id="KW-1185">Reference proteome</keyword>
<dbReference type="STRING" id="80852.AWOD_II_1240"/>
<evidence type="ECO:0000313" key="3">
    <source>
        <dbReference type="Proteomes" id="UP000032427"/>
    </source>
</evidence>
<keyword evidence="1" id="KW-0472">Membrane</keyword>
<dbReference type="KEGG" id="awd:AWOD_II_1240"/>
<dbReference type="HOGENOM" id="CLU_2271450_0_0_6"/>
<keyword evidence="1" id="KW-1133">Transmembrane helix</keyword>
<gene>
    <name evidence="2" type="ORF">AWOD_II_1240</name>
</gene>
<protein>
    <submittedName>
        <fullName evidence="2">Membrane transport protein</fullName>
    </submittedName>
</protein>
<feature type="transmembrane region" description="Helical" evidence="1">
    <location>
        <begin position="72"/>
        <end position="93"/>
    </location>
</feature>
<accession>A0A090IDW5</accession>
<keyword evidence="1" id="KW-0812">Transmembrane</keyword>
<evidence type="ECO:0000256" key="1">
    <source>
        <dbReference type="SAM" id="Phobius"/>
    </source>
</evidence>
<sequence length="102" mass="11590">MDNFITQLWFSASITGPICLMLFLGVALKRIHLINDNFIEVASKLVFQVTLPAMLFLSIVNAEHDFSSSSRLIIYGLIANFLFFYSQFFQLSLSLKTSKTMV</sequence>
<dbReference type="Proteomes" id="UP000032427">
    <property type="component" value="Chromosome 2"/>
</dbReference>